<dbReference type="InterPro" id="IPR011050">
    <property type="entry name" value="Pectin_lyase_fold/virulence"/>
</dbReference>
<feature type="compositionally biased region" description="Acidic residues" evidence="1">
    <location>
        <begin position="208"/>
        <end position="226"/>
    </location>
</feature>
<protein>
    <submittedName>
        <fullName evidence="2">Uncharacterized protein</fullName>
    </submittedName>
</protein>
<dbReference type="RefSeq" id="WP_254168506.1">
    <property type="nucleotide sequence ID" value="NZ_JAHESF010000035.1"/>
</dbReference>
<organism evidence="2 3">
    <name type="scientific">Chryseosolibacter histidini</name>
    <dbReference type="NCBI Taxonomy" id="2782349"/>
    <lineage>
        <taxon>Bacteria</taxon>
        <taxon>Pseudomonadati</taxon>
        <taxon>Bacteroidota</taxon>
        <taxon>Cytophagia</taxon>
        <taxon>Cytophagales</taxon>
        <taxon>Chryseotaleaceae</taxon>
        <taxon>Chryseosolibacter</taxon>
    </lineage>
</organism>
<accession>A0AAP2DPH5</accession>
<evidence type="ECO:0000313" key="3">
    <source>
        <dbReference type="Proteomes" id="UP001319200"/>
    </source>
</evidence>
<dbReference type="Proteomes" id="UP001319200">
    <property type="component" value="Unassembled WGS sequence"/>
</dbReference>
<evidence type="ECO:0000256" key="1">
    <source>
        <dbReference type="SAM" id="MobiDB-lite"/>
    </source>
</evidence>
<reference evidence="2 3" key="1">
    <citation type="submission" date="2021-05" db="EMBL/GenBank/DDBJ databases">
        <title>A Polyphasic approach of four new species of the genus Ohtaekwangia: Ohtaekwangia histidinii sp. nov., Ohtaekwangia cretensis sp. nov., Ohtaekwangia indiensis sp. nov., Ohtaekwangia reichenbachii sp. nov. from diverse environment.</title>
        <authorList>
            <person name="Octaviana S."/>
        </authorList>
    </citation>
    <scope>NUCLEOTIDE SEQUENCE [LARGE SCALE GENOMIC DNA]</scope>
    <source>
        <strain evidence="2 3">PWU4</strain>
    </source>
</reference>
<gene>
    <name evidence="2" type="ORF">KK083_24785</name>
</gene>
<sequence>MLRPLAFAFTIIFFLASCSKPDQTSETPADSTTLQTSGDDSLLPVYVYNRASTYEGQFNTQLQTTDSAQVDREGLIALSASLEMDQRKDLTVRGGNFMELKLVMFRQHAPVLKLTNCRNITFVNVSFSAQYANQHLVELSNCTNITFEHCTFMFDEAQSIAQRDNENVVFNECTFGGPGSAAEEPSLEEQSDETSEENSVSAEMQVAGEEESEEETASEETEEDPATEQFTYPTGAWTSGIATLSVPRQQENLGYFAANQYFNVRDPGQMNYASYSVLEFGRDFLSPVDWTQETETWKEGSDVVSFMPDNCPDYDKVLSLTRTRRKLWYIHRKLSFEQEYGIDAQDRWRDDAWYRNRSYYAFLFDDRSATMMEQVWNAVKPFISGEVTITRQEYNDALLFIDELLLYHAKVEATPFWEDRFYYLGNMDVNLSAAEYFYEAGFPLHDNLCMREGYSGGNYITGYDWGNEAWMYGFWLRRHREGNMEMVKNILLWAKAELLRRSGV</sequence>
<dbReference type="PROSITE" id="PS51257">
    <property type="entry name" value="PROKAR_LIPOPROTEIN"/>
    <property type="match status" value="1"/>
</dbReference>
<feature type="compositionally biased region" description="Acidic residues" evidence="1">
    <location>
        <begin position="185"/>
        <end position="196"/>
    </location>
</feature>
<proteinExistence type="predicted"/>
<keyword evidence="3" id="KW-1185">Reference proteome</keyword>
<dbReference type="EMBL" id="JAHESF010000035">
    <property type="protein sequence ID" value="MBT1700128.1"/>
    <property type="molecule type" value="Genomic_DNA"/>
</dbReference>
<dbReference type="Gene3D" id="2.160.20.10">
    <property type="entry name" value="Single-stranded right-handed beta-helix, Pectin lyase-like"/>
    <property type="match status" value="1"/>
</dbReference>
<comment type="caution">
    <text evidence="2">The sequence shown here is derived from an EMBL/GenBank/DDBJ whole genome shotgun (WGS) entry which is preliminary data.</text>
</comment>
<evidence type="ECO:0000313" key="2">
    <source>
        <dbReference type="EMBL" id="MBT1700128.1"/>
    </source>
</evidence>
<name>A0AAP2DPH5_9BACT</name>
<dbReference type="InterPro" id="IPR012334">
    <property type="entry name" value="Pectin_lyas_fold"/>
</dbReference>
<dbReference type="AlphaFoldDB" id="A0AAP2DPH5"/>
<feature type="region of interest" description="Disordered" evidence="1">
    <location>
        <begin position="179"/>
        <end position="233"/>
    </location>
</feature>
<dbReference type="SUPFAM" id="SSF51126">
    <property type="entry name" value="Pectin lyase-like"/>
    <property type="match status" value="1"/>
</dbReference>